<evidence type="ECO:0000313" key="4">
    <source>
        <dbReference type="EMBL" id="KIZ01062.1"/>
    </source>
</evidence>
<keyword evidence="2 4" id="KW-0418">Kinase</keyword>
<evidence type="ECO:0000259" key="3">
    <source>
        <dbReference type="Pfam" id="PF00294"/>
    </source>
</evidence>
<sequence length="80" mass="8091">MQGPKAAPLRQACVRAPKVVDTTGAGDCFTAAFAVAVLEGLEPQSALLFASAAASICVQRPGAIPSLPTADEVEALLARL</sequence>
<feature type="domain" description="Carbohydrate kinase PfkB" evidence="3">
    <location>
        <begin position="15"/>
        <end position="69"/>
    </location>
</feature>
<dbReference type="SUPFAM" id="SSF53613">
    <property type="entry name" value="Ribokinase-like"/>
    <property type="match status" value="1"/>
</dbReference>
<dbReference type="Gene3D" id="3.40.1190.20">
    <property type="match status" value="1"/>
</dbReference>
<dbReference type="InterPro" id="IPR002173">
    <property type="entry name" value="Carboh/pur_kinase_PfkB_CS"/>
</dbReference>
<dbReference type="GeneID" id="25739773"/>
<dbReference type="KEGG" id="mng:MNEG_6897"/>
<dbReference type="RefSeq" id="XP_013900081.1">
    <property type="nucleotide sequence ID" value="XM_014044627.1"/>
</dbReference>
<keyword evidence="1 4" id="KW-0808">Transferase</keyword>
<dbReference type="InterPro" id="IPR029056">
    <property type="entry name" value="Ribokinase-like"/>
</dbReference>
<dbReference type="PANTHER" id="PTHR10584">
    <property type="entry name" value="SUGAR KINASE"/>
    <property type="match status" value="1"/>
</dbReference>
<accession>A0A0D2MKF0</accession>
<dbReference type="EC" id="2.7.1.15" evidence="4"/>
<dbReference type="PANTHER" id="PTHR10584:SF166">
    <property type="entry name" value="RIBOKINASE"/>
    <property type="match status" value="1"/>
</dbReference>
<protein>
    <submittedName>
        <fullName evidence="4">Ribokinase</fullName>
        <ecNumber evidence="4">2.7.1.15</ecNumber>
    </submittedName>
</protein>
<reference evidence="4 5" key="1">
    <citation type="journal article" date="2013" name="BMC Genomics">
        <title>Reconstruction of the lipid metabolism for the microalga Monoraphidium neglectum from its genome sequence reveals characteristics suitable for biofuel production.</title>
        <authorList>
            <person name="Bogen C."/>
            <person name="Al-Dilaimi A."/>
            <person name="Albersmeier A."/>
            <person name="Wichmann J."/>
            <person name="Grundmann M."/>
            <person name="Rupp O."/>
            <person name="Lauersen K.J."/>
            <person name="Blifernez-Klassen O."/>
            <person name="Kalinowski J."/>
            <person name="Goesmann A."/>
            <person name="Mussgnug J.H."/>
            <person name="Kruse O."/>
        </authorList>
    </citation>
    <scope>NUCLEOTIDE SEQUENCE [LARGE SCALE GENOMIC DNA]</scope>
    <source>
        <strain evidence="4 5">SAG 48.87</strain>
    </source>
</reference>
<organism evidence="4 5">
    <name type="scientific">Monoraphidium neglectum</name>
    <dbReference type="NCBI Taxonomy" id="145388"/>
    <lineage>
        <taxon>Eukaryota</taxon>
        <taxon>Viridiplantae</taxon>
        <taxon>Chlorophyta</taxon>
        <taxon>core chlorophytes</taxon>
        <taxon>Chlorophyceae</taxon>
        <taxon>CS clade</taxon>
        <taxon>Sphaeropleales</taxon>
        <taxon>Selenastraceae</taxon>
        <taxon>Monoraphidium</taxon>
    </lineage>
</organism>
<dbReference type="GO" id="GO:0004747">
    <property type="term" value="F:ribokinase activity"/>
    <property type="evidence" value="ECO:0007669"/>
    <property type="project" value="UniProtKB-EC"/>
</dbReference>
<evidence type="ECO:0000256" key="1">
    <source>
        <dbReference type="ARBA" id="ARBA00022679"/>
    </source>
</evidence>
<dbReference type="EMBL" id="KK101389">
    <property type="protein sequence ID" value="KIZ01062.1"/>
    <property type="molecule type" value="Genomic_DNA"/>
</dbReference>
<dbReference type="AlphaFoldDB" id="A0A0D2MKF0"/>
<proteinExistence type="predicted"/>
<name>A0A0D2MKF0_9CHLO</name>
<evidence type="ECO:0000256" key="2">
    <source>
        <dbReference type="ARBA" id="ARBA00022777"/>
    </source>
</evidence>
<keyword evidence="5" id="KW-1185">Reference proteome</keyword>
<gene>
    <name evidence="4" type="ORF">MNEG_6897</name>
</gene>
<dbReference type="PROSITE" id="PS00584">
    <property type="entry name" value="PFKB_KINASES_2"/>
    <property type="match status" value="1"/>
</dbReference>
<dbReference type="Proteomes" id="UP000054498">
    <property type="component" value="Unassembled WGS sequence"/>
</dbReference>
<dbReference type="Pfam" id="PF00294">
    <property type="entry name" value="PfkB"/>
    <property type="match status" value="1"/>
</dbReference>
<dbReference type="OrthoDB" id="415590at2759"/>
<dbReference type="InterPro" id="IPR011611">
    <property type="entry name" value="PfkB_dom"/>
</dbReference>
<dbReference type="STRING" id="145388.A0A0D2MKF0"/>
<evidence type="ECO:0000313" key="5">
    <source>
        <dbReference type="Proteomes" id="UP000054498"/>
    </source>
</evidence>